<reference evidence="10" key="1">
    <citation type="submission" date="2023-10" db="EMBL/GenBank/DDBJ databases">
        <title>Development of a sustainable strategy for remediation of hydrocarbon-contaminated territories based on the waste exchange concept.</title>
        <authorList>
            <person name="Krivoruchko A."/>
        </authorList>
    </citation>
    <scope>NUCLEOTIDE SEQUENCE</scope>
    <source>
        <strain evidence="10">IEGM 1175</strain>
    </source>
</reference>
<dbReference type="InterPro" id="IPR001753">
    <property type="entry name" value="Enoyl-CoA_hydra/iso"/>
</dbReference>
<evidence type="ECO:0000256" key="8">
    <source>
        <dbReference type="ARBA" id="ARBA00039456"/>
    </source>
</evidence>
<comment type="caution">
    <text evidence="10">The sequence shown here is derived from an EMBL/GenBank/DDBJ whole genome shotgun (WGS) entry which is preliminary data.</text>
</comment>
<keyword evidence="5" id="KW-0456">Lyase</keyword>
<dbReference type="FunFam" id="3.90.226.10:FF:000009">
    <property type="entry name" value="Carnitinyl-CoA dehydratase"/>
    <property type="match status" value="1"/>
</dbReference>
<dbReference type="FunFam" id="1.10.12.10:FF:000001">
    <property type="entry name" value="Probable enoyl-CoA hydratase, mitochondrial"/>
    <property type="match status" value="1"/>
</dbReference>
<evidence type="ECO:0000256" key="6">
    <source>
        <dbReference type="ARBA" id="ARBA00023709"/>
    </source>
</evidence>
<comment type="function">
    <text evidence="1">Could possibly oxidize fatty acids using specific components.</text>
</comment>
<dbReference type="Gene3D" id="1.10.12.10">
    <property type="entry name" value="Lyase 2-enoyl-coa Hydratase, Chain A, domain 2"/>
    <property type="match status" value="1"/>
</dbReference>
<name>A0AAE4QXS7_9ACTN</name>
<dbReference type="GO" id="GO:0006635">
    <property type="term" value="P:fatty acid beta-oxidation"/>
    <property type="evidence" value="ECO:0007669"/>
    <property type="project" value="TreeGrafter"/>
</dbReference>
<dbReference type="CDD" id="cd06558">
    <property type="entry name" value="crotonase-like"/>
    <property type="match status" value="1"/>
</dbReference>
<dbReference type="Proteomes" id="UP001185873">
    <property type="component" value="Unassembled WGS sequence"/>
</dbReference>
<evidence type="ECO:0000256" key="9">
    <source>
        <dbReference type="ARBA" id="ARBA00073436"/>
    </source>
</evidence>
<keyword evidence="4" id="KW-0443">Lipid metabolism</keyword>
<comment type="similarity">
    <text evidence="2">Belongs to the enoyl-CoA hydratase/isomerase family.</text>
</comment>
<sequence>MSESPSPSTTYEFLTLDVTDGIALVTLGRPPVNALSRAMQEELRAVAGEVSGRDDVDAVVFTGSERVFAAGADIKEMRNMPYARMVAEARELQSAFTAVAAIPQPTVAAITGAALGGGMELALCCDRRIAEDKAKLGQPEILLGIIPGAGGTQRLTRLVGPAVAKDLCLTGRTLTAAEALELRAVEEVVPDGQATTRALEWARQFVGGPRIALRAVKEAVDRSIEVDLDTGLAIERALFAGLFATEDREIGMQSFMDSGPGKAQFTGR</sequence>
<dbReference type="GO" id="GO:0004300">
    <property type="term" value="F:enoyl-CoA hydratase activity"/>
    <property type="evidence" value="ECO:0007669"/>
    <property type="project" value="UniProtKB-EC"/>
</dbReference>
<evidence type="ECO:0000256" key="4">
    <source>
        <dbReference type="ARBA" id="ARBA00023098"/>
    </source>
</evidence>
<dbReference type="Pfam" id="PF00378">
    <property type="entry name" value="ECH_1"/>
    <property type="match status" value="1"/>
</dbReference>
<dbReference type="PANTHER" id="PTHR11941">
    <property type="entry name" value="ENOYL-COA HYDRATASE-RELATED"/>
    <property type="match status" value="1"/>
</dbReference>
<comment type="catalytic activity">
    <reaction evidence="6">
        <text>a (3S)-3-hydroxyacyl-CoA = a (2E)-enoyl-CoA + H2O</text>
        <dbReference type="Rhea" id="RHEA:16105"/>
        <dbReference type="ChEBI" id="CHEBI:15377"/>
        <dbReference type="ChEBI" id="CHEBI:57318"/>
        <dbReference type="ChEBI" id="CHEBI:58856"/>
        <dbReference type="EC" id="4.2.1.17"/>
    </reaction>
</comment>
<evidence type="ECO:0000313" key="10">
    <source>
        <dbReference type="EMBL" id="MDV6298629.1"/>
    </source>
</evidence>
<dbReference type="InterPro" id="IPR029045">
    <property type="entry name" value="ClpP/crotonase-like_dom_sf"/>
</dbReference>
<evidence type="ECO:0000256" key="7">
    <source>
        <dbReference type="ARBA" id="ARBA00023717"/>
    </source>
</evidence>
<evidence type="ECO:0000256" key="2">
    <source>
        <dbReference type="ARBA" id="ARBA00005254"/>
    </source>
</evidence>
<dbReference type="AlphaFoldDB" id="A0AAE4QXS7"/>
<evidence type="ECO:0000256" key="3">
    <source>
        <dbReference type="ARBA" id="ARBA00012076"/>
    </source>
</evidence>
<dbReference type="EC" id="4.2.1.17" evidence="3"/>
<dbReference type="InterPro" id="IPR014748">
    <property type="entry name" value="Enoyl-CoA_hydra_C"/>
</dbReference>
<dbReference type="RefSeq" id="WP_317468986.1">
    <property type="nucleotide sequence ID" value="NZ_JAWLKJ010000001.1"/>
</dbReference>
<evidence type="ECO:0000256" key="1">
    <source>
        <dbReference type="ARBA" id="ARBA00002994"/>
    </source>
</evidence>
<dbReference type="Gene3D" id="3.90.226.10">
    <property type="entry name" value="2-enoyl-CoA Hydratase, Chain A, domain 1"/>
    <property type="match status" value="1"/>
</dbReference>
<protein>
    <recommendedName>
        <fullName evidence="8">Probable enoyl-CoA hydratase EchA17</fullName>
        <ecNumber evidence="3">4.2.1.17</ecNumber>
    </recommendedName>
    <alternativeName>
        <fullName evidence="9">Probable enoyl-CoA hydratase echA17</fullName>
    </alternativeName>
</protein>
<gene>
    <name evidence="10" type="ORF">R3P82_05840</name>
</gene>
<dbReference type="PANTHER" id="PTHR11941:SF169">
    <property type="entry name" value="(7AS)-7A-METHYL-1,5-DIOXO-2,3,5,6,7,7A-HEXAHYDRO-1H-INDENE-CARBOXYL-COA HYDROLASE"/>
    <property type="match status" value="1"/>
</dbReference>
<accession>A0AAE4QXS7</accession>
<proteinExistence type="inferred from homology"/>
<dbReference type="EMBL" id="JAWLKJ010000001">
    <property type="protein sequence ID" value="MDV6298629.1"/>
    <property type="molecule type" value="Genomic_DNA"/>
</dbReference>
<dbReference type="SUPFAM" id="SSF52096">
    <property type="entry name" value="ClpP/crotonase"/>
    <property type="match status" value="1"/>
</dbReference>
<comment type="catalytic activity">
    <reaction evidence="7">
        <text>a 4-saturated-(3S)-3-hydroxyacyl-CoA = a (3E)-enoyl-CoA + H2O</text>
        <dbReference type="Rhea" id="RHEA:20724"/>
        <dbReference type="ChEBI" id="CHEBI:15377"/>
        <dbReference type="ChEBI" id="CHEBI:58521"/>
        <dbReference type="ChEBI" id="CHEBI:137480"/>
        <dbReference type="EC" id="4.2.1.17"/>
    </reaction>
</comment>
<evidence type="ECO:0000256" key="5">
    <source>
        <dbReference type="ARBA" id="ARBA00023239"/>
    </source>
</evidence>
<organism evidence="10 11">
    <name type="scientific">Dietzia maris</name>
    <dbReference type="NCBI Taxonomy" id="37915"/>
    <lineage>
        <taxon>Bacteria</taxon>
        <taxon>Bacillati</taxon>
        <taxon>Actinomycetota</taxon>
        <taxon>Actinomycetes</taxon>
        <taxon>Mycobacteriales</taxon>
        <taxon>Dietziaceae</taxon>
        <taxon>Dietzia</taxon>
    </lineage>
</organism>
<evidence type="ECO:0000313" key="11">
    <source>
        <dbReference type="Proteomes" id="UP001185873"/>
    </source>
</evidence>